<dbReference type="RefSeq" id="WP_159523447.1">
    <property type="nucleotide sequence ID" value="NZ_CP053642.1"/>
</dbReference>
<dbReference type="CDD" id="cd02440">
    <property type="entry name" value="AdoMet_MTases"/>
    <property type="match status" value="1"/>
</dbReference>
<keyword evidence="4" id="KW-1185">Reference proteome</keyword>
<dbReference type="SUPFAM" id="SSF53335">
    <property type="entry name" value="S-adenosyl-L-methionine-dependent methyltransferases"/>
    <property type="match status" value="1"/>
</dbReference>
<dbReference type="GO" id="GO:0003676">
    <property type="term" value="F:nucleic acid binding"/>
    <property type="evidence" value="ECO:0007669"/>
    <property type="project" value="InterPro"/>
</dbReference>
<dbReference type="InterPro" id="IPR002052">
    <property type="entry name" value="DNA_methylase_N6_adenine_CS"/>
</dbReference>
<gene>
    <name evidence="3" type="primary">rsmD</name>
    <name evidence="3" type="ORF">HPC72_06525</name>
</gene>
<dbReference type="Proteomes" id="UP000504752">
    <property type="component" value="Chromosome"/>
</dbReference>
<accession>A0A6M8B087</accession>
<keyword evidence="2 3" id="KW-0808">Transferase</keyword>
<dbReference type="AlphaFoldDB" id="A0A6M8B087"/>
<protein>
    <submittedName>
        <fullName evidence="3">16S rRNA (Guanine(966)-N(2))-methyltransferase RsmD</fullName>
        <ecNumber evidence="3">2.1.1.171</ecNumber>
    </submittedName>
</protein>
<dbReference type="PROSITE" id="PS00092">
    <property type="entry name" value="N6_MTASE"/>
    <property type="match status" value="1"/>
</dbReference>
<keyword evidence="1 3" id="KW-0489">Methyltransferase</keyword>
<dbReference type="PANTHER" id="PTHR43542:SF1">
    <property type="entry name" value="METHYLTRANSFERASE"/>
    <property type="match status" value="1"/>
</dbReference>
<sequence length="190" mass="19495">MTRIVAGSAGGRRLEVPVSGTRPTSERVREALFSRLEHLGVVDGARVLDLCAGSGALGLEAASRGAVEVALVDSAPGAVAACRRNARSLGLAGVRAVRASAAGYLAGVAGAPVDLVLIDPPYGMDAAGLGAILAPLTRAEDPWLAEASVVVVERAARSGEPEWPAGLRRFALKKYGETTVWFAEPDPDDG</sequence>
<organism evidence="3 4">
    <name type="scientific">Actinomyces marmotae</name>
    <dbReference type="NCBI Taxonomy" id="2737173"/>
    <lineage>
        <taxon>Bacteria</taxon>
        <taxon>Bacillati</taxon>
        <taxon>Actinomycetota</taxon>
        <taxon>Actinomycetes</taxon>
        <taxon>Actinomycetales</taxon>
        <taxon>Actinomycetaceae</taxon>
        <taxon>Actinomyces</taxon>
    </lineage>
</organism>
<dbReference type="Pfam" id="PF03602">
    <property type="entry name" value="Cons_hypoth95"/>
    <property type="match status" value="1"/>
</dbReference>
<dbReference type="GO" id="GO:0052913">
    <property type="term" value="F:16S rRNA (guanine(966)-N(2))-methyltransferase activity"/>
    <property type="evidence" value="ECO:0007669"/>
    <property type="project" value="UniProtKB-EC"/>
</dbReference>
<evidence type="ECO:0000256" key="1">
    <source>
        <dbReference type="ARBA" id="ARBA00022603"/>
    </source>
</evidence>
<name>A0A6M8B087_9ACTO</name>
<dbReference type="EC" id="2.1.1.171" evidence="3"/>
<dbReference type="NCBIfam" id="TIGR00095">
    <property type="entry name" value="16S rRNA (guanine(966)-N(2))-methyltransferase RsmD"/>
    <property type="match status" value="1"/>
</dbReference>
<dbReference type="InterPro" id="IPR029063">
    <property type="entry name" value="SAM-dependent_MTases_sf"/>
</dbReference>
<evidence type="ECO:0000256" key="2">
    <source>
        <dbReference type="ARBA" id="ARBA00022679"/>
    </source>
</evidence>
<evidence type="ECO:0000313" key="4">
    <source>
        <dbReference type="Proteomes" id="UP000504752"/>
    </source>
</evidence>
<dbReference type="EMBL" id="CP053642">
    <property type="protein sequence ID" value="QKD79934.1"/>
    <property type="molecule type" value="Genomic_DNA"/>
</dbReference>
<proteinExistence type="predicted"/>
<evidence type="ECO:0000313" key="3">
    <source>
        <dbReference type="EMBL" id="QKD79934.1"/>
    </source>
</evidence>
<dbReference type="KEGG" id="amam:HPC72_06525"/>
<reference evidence="3 4" key="1">
    <citation type="submission" date="2020-05" db="EMBL/GenBank/DDBJ databases">
        <title>Actinomyces sp. zg-325.</title>
        <authorList>
            <person name="Yang C."/>
        </authorList>
    </citation>
    <scope>NUCLEOTIDE SEQUENCE [LARGE SCALE GENOMIC DNA]</scope>
    <source>
        <strain evidence="4">zg-325</strain>
    </source>
</reference>
<dbReference type="InterPro" id="IPR004398">
    <property type="entry name" value="RNA_MeTrfase_RsmD"/>
</dbReference>
<dbReference type="PANTHER" id="PTHR43542">
    <property type="entry name" value="METHYLTRANSFERASE"/>
    <property type="match status" value="1"/>
</dbReference>
<dbReference type="PIRSF" id="PIRSF004553">
    <property type="entry name" value="CHP00095"/>
    <property type="match status" value="1"/>
</dbReference>
<dbReference type="Gene3D" id="3.40.50.150">
    <property type="entry name" value="Vaccinia Virus protein VP39"/>
    <property type="match status" value="1"/>
</dbReference>